<keyword evidence="2" id="KW-0479">Metal-binding</keyword>
<dbReference type="OrthoDB" id="40579at2759"/>
<accession>A0A250WZR8</accession>
<dbReference type="AlphaFoldDB" id="A0A250WZR8"/>
<organism evidence="5 6">
    <name type="scientific">Chlamydomonas eustigma</name>
    <dbReference type="NCBI Taxonomy" id="1157962"/>
    <lineage>
        <taxon>Eukaryota</taxon>
        <taxon>Viridiplantae</taxon>
        <taxon>Chlorophyta</taxon>
        <taxon>core chlorophytes</taxon>
        <taxon>Chlorophyceae</taxon>
        <taxon>CS clade</taxon>
        <taxon>Chlamydomonadales</taxon>
        <taxon>Chlamydomonadaceae</taxon>
        <taxon>Chlamydomonas</taxon>
    </lineage>
</organism>
<evidence type="ECO:0000256" key="2">
    <source>
        <dbReference type="ARBA" id="ARBA00022723"/>
    </source>
</evidence>
<dbReference type="SFLD" id="SFLDG01129">
    <property type="entry name" value="C1.5:_HAD__Beta-PGM__Phosphata"/>
    <property type="match status" value="1"/>
</dbReference>
<dbReference type="GO" id="GO:0046872">
    <property type="term" value="F:metal ion binding"/>
    <property type="evidence" value="ECO:0007669"/>
    <property type="project" value="UniProtKB-KW"/>
</dbReference>
<gene>
    <name evidence="5" type="ORF">CEUSTIGMA_g3555.t1</name>
</gene>
<dbReference type="GO" id="GO:0003824">
    <property type="term" value="F:catalytic activity"/>
    <property type="evidence" value="ECO:0007669"/>
    <property type="project" value="UniProtKB-ARBA"/>
</dbReference>
<dbReference type="InterPro" id="IPR023214">
    <property type="entry name" value="HAD_sf"/>
</dbReference>
<dbReference type="SUPFAM" id="SSF56784">
    <property type="entry name" value="HAD-like"/>
    <property type="match status" value="1"/>
</dbReference>
<dbReference type="Gene3D" id="1.10.150.240">
    <property type="entry name" value="Putative phosphatase, domain 2"/>
    <property type="match status" value="1"/>
</dbReference>
<dbReference type="SFLD" id="SFLDG01135">
    <property type="entry name" value="C1.5.6:_HAD__Beta-PGM__Phospha"/>
    <property type="match status" value="1"/>
</dbReference>
<dbReference type="InterPro" id="IPR051600">
    <property type="entry name" value="Beta-PGM-like"/>
</dbReference>
<comment type="cofactor">
    <cofactor evidence="1">
        <name>Mg(2+)</name>
        <dbReference type="ChEBI" id="CHEBI:18420"/>
    </cofactor>
</comment>
<name>A0A250WZR8_9CHLO</name>
<evidence type="ECO:0008006" key="7">
    <source>
        <dbReference type="Google" id="ProtNLM"/>
    </source>
</evidence>
<keyword evidence="3" id="KW-0460">Magnesium</keyword>
<dbReference type="SFLD" id="SFLDS00003">
    <property type="entry name" value="Haloacid_Dehalogenase"/>
    <property type="match status" value="1"/>
</dbReference>
<proteinExistence type="predicted"/>
<dbReference type="Proteomes" id="UP000232323">
    <property type="component" value="Unassembled WGS sequence"/>
</dbReference>
<evidence type="ECO:0000313" key="5">
    <source>
        <dbReference type="EMBL" id="GAX76112.1"/>
    </source>
</evidence>
<sequence length="285" mass="31532">MSLNKLHSNTFRLLSHSTVIRACESRPNKSSSKRSCIYSSIMTEDKTSTSACSAGLNFNSLKGVLFDIDGTLTNSDPLHFKAFQQVLVERGYDGGNPISEEFYRKHISGRHNPEIAADLFPTMPEDQRRQFYEEKEERFRTMAGSGELLPLFGLMDFMSWIDLRGLRKAAVTNAPKANTKLMLTALKLDNYFEAVVLGEECERAKPFPDPYRKGMQLLGLSPEHTLVVEDSPAGIRAGVAAGIPVIGLTTGQQEGALREAGAILVCRDFAEIMELITAASYETVE</sequence>
<dbReference type="CDD" id="cd07505">
    <property type="entry name" value="HAD_BPGM-like"/>
    <property type="match status" value="1"/>
</dbReference>
<comment type="caution">
    <text evidence="5">The sequence shown here is derived from an EMBL/GenBank/DDBJ whole genome shotgun (WGS) entry which is preliminary data.</text>
</comment>
<evidence type="ECO:0000256" key="1">
    <source>
        <dbReference type="ARBA" id="ARBA00001946"/>
    </source>
</evidence>
<dbReference type="InterPro" id="IPR036412">
    <property type="entry name" value="HAD-like_sf"/>
</dbReference>
<dbReference type="InterPro" id="IPR041492">
    <property type="entry name" value="HAD_2"/>
</dbReference>
<keyword evidence="4" id="KW-0119">Carbohydrate metabolism</keyword>
<evidence type="ECO:0000313" key="6">
    <source>
        <dbReference type="Proteomes" id="UP000232323"/>
    </source>
</evidence>
<dbReference type="PRINTS" id="PR00413">
    <property type="entry name" value="HADHALOGNASE"/>
</dbReference>
<evidence type="ECO:0000256" key="4">
    <source>
        <dbReference type="ARBA" id="ARBA00023277"/>
    </source>
</evidence>
<dbReference type="PANTHER" id="PTHR46193">
    <property type="entry name" value="6-PHOSPHOGLUCONATE PHOSPHATASE"/>
    <property type="match status" value="1"/>
</dbReference>
<keyword evidence="6" id="KW-1185">Reference proteome</keyword>
<reference evidence="5 6" key="1">
    <citation type="submission" date="2017-08" db="EMBL/GenBank/DDBJ databases">
        <title>Acidophilic green algal genome provides insights into adaptation to an acidic environment.</title>
        <authorList>
            <person name="Hirooka S."/>
            <person name="Hirose Y."/>
            <person name="Kanesaki Y."/>
            <person name="Higuchi S."/>
            <person name="Fujiwara T."/>
            <person name="Onuma R."/>
            <person name="Era A."/>
            <person name="Ohbayashi R."/>
            <person name="Uzuka A."/>
            <person name="Nozaki H."/>
            <person name="Yoshikawa H."/>
            <person name="Miyagishima S.Y."/>
        </authorList>
    </citation>
    <scope>NUCLEOTIDE SEQUENCE [LARGE SCALE GENOMIC DNA]</scope>
    <source>
        <strain evidence="5 6">NIES-2499</strain>
    </source>
</reference>
<dbReference type="InterPro" id="IPR006439">
    <property type="entry name" value="HAD-SF_hydro_IA"/>
</dbReference>
<dbReference type="Gene3D" id="3.40.50.1000">
    <property type="entry name" value="HAD superfamily/HAD-like"/>
    <property type="match status" value="1"/>
</dbReference>
<protein>
    <recommendedName>
        <fullName evidence="7">Haloacid dehalogenase-like hydrolase domain-containing protein Sgpp</fullName>
    </recommendedName>
</protein>
<dbReference type="PANTHER" id="PTHR46193:SF18">
    <property type="entry name" value="HEXITOL PHOSPHATASE B"/>
    <property type="match status" value="1"/>
</dbReference>
<dbReference type="STRING" id="1157962.A0A250WZR8"/>
<dbReference type="Pfam" id="PF13419">
    <property type="entry name" value="HAD_2"/>
    <property type="match status" value="1"/>
</dbReference>
<dbReference type="NCBIfam" id="TIGR01509">
    <property type="entry name" value="HAD-SF-IA-v3"/>
    <property type="match status" value="1"/>
</dbReference>
<dbReference type="InterPro" id="IPR023198">
    <property type="entry name" value="PGP-like_dom2"/>
</dbReference>
<dbReference type="EMBL" id="BEGY01000015">
    <property type="protein sequence ID" value="GAX76112.1"/>
    <property type="molecule type" value="Genomic_DNA"/>
</dbReference>
<evidence type="ECO:0000256" key="3">
    <source>
        <dbReference type="ARBA" id="ARBA00022842"/>
    </source>
</evidence>